<dbReference type="PANTHER" id="PTHR10907:SF47">
    <property type="entry name" value="REGUCALCIN"/>
    <property type="match status" value="1"/>
</dbReference>
<dbReference type="Pfam" id="PF08450">
    <property type="entry name" value="SGL"/>
    <property type="match status" value="1"/>
</dbReference>
<evidence type="ECO:0000259" key="2">
    <source>
        <dbReference type="Pfam" id="PF08450"/>
    </source>
</evidence>
<dbReference type="SUPFAM" id="SSF63829">
    <property type="entry name" value="Calcium-dependent phosphotriesterase"/>
    <property type="match status" value="1"/>
</dbReference>
<evidence type="ECO:0000313" key="4">
    <source>
        <dbReference type="Proteomes" id="UP001055153"/>
    </source>
</evidence>
<dbReference type="RefSeq" id="WP_238235737.1">
    <property type="nucleotide sequence ID" value="NZ_BPQQ01000031.1"/>
</dbReference>
<organism evidence="3 4">
    <name type="scientific">Methylobacterium isbiliense</name>
    <dbReference type="NCBI Taxonomy" id="315478"/>
    <lineage>
        <taxon>Bacteria</taxon>
        <taxon>Pseudomonadati</taxon>
        <taxon>Pseudomonadota</taxon>
        <taxon>Alphaproteobacteria</taxon>
        <taxon>Hyphomicrobiales</taxon>
        <taxon>Methylobacteriaceae</taxon>
        <taxon>Methylobacterium</taxon>
    </lineage>
</organism>
<dbReference type="InterPro" id="IPR011042">
    <property type="entry name" value="6-blade_b-propeller_TolB-like"/>
</dbReference>
<sequence length="291" mass="30711">MSPRIHPQTPRVAAACGCTLGEQAVWDHRTGTLLWVDVENPALWRHRPGSGEPQRLALGEPPGFVALTQDPGTVVAGFRSGLARLRVADGHCETVLVPEPARPGNRLNGGHAGPDGALYFGSMDEAGSEPTGTFHRWDGRDHTCFGGSMPVTNGPAAAPDGRTLYTVDTAAGTVRAHALAQGRVGDARTVVRFEPGWGKPDGLTVDAEGCLWVCHYGGSRITRFTPDGEAVLVVPVPTALVTHCTFMGPDLGTLAITTARRDRDPGLDPMAGHLFAVDLGIRGQPSHVLAF</sequence>
<protein>
    <submittedName>
        <fullName evidence="3">L-arabinolactonase</fullName>
    </submittedName>
</protein>
<name>A0ABQ4SCN4_9HYPH</name>
<proteinExistence type="inferred from homology"/>
<dbReference type="Gene3D" id="2.120.10.30">
    <property type="entry name" value="TolB, C-terminal domain"/>
    <property type="match status" value="1"/>
</dbReference>
<dbReference type="InterPro" id="IPR005511">
    <property type="entry name" value="SMP-30"/>
</dbReference>
<accession>A0ABQ4SCN4</accession>
<dbReference type="PRINTS" id="PR01790">
    <property type="entry name" value="SMP30FAMILY"/>
</dbReference>
<reference evidence="3" key="2">
    <citation type="submission" date="2021-08" db="EMBL/GenBank/DDBJ databases">
        <authorList>
            <person name="Tani A."/>
            <person name="Ola A."/>
            <person name="Ogura Y."/>
            <person name="Katsura K."/>
            <person name="Hayashi T."/>
        </authorList>
    </citation>
    <scope>NUCLEOTIDE SEQUENCE</scope>
    <source>
        <strain evidence="3">DSM 17168</strain>
    </source>
</reference>
<feature type="domain" description="SMP-30/Gluconolactonase/LRE-like region" evidence="2">
    <location>
        <begin position="20"/>
        <end position="260"/>
    </location>
</feature>
<reference evidence="3" key="1">
    <citation type="journal article" date="2021" name="Front. Microbiol.">
        <title>Comprehensive Comparative Genomics and Phenotyping of Methylobacterium Species.</title>
        <authorList>
            <person name="Alessa O."/>
            <person name="Ogura Y."/>
            <person name="Fujitani Y."/>
            <person name="Takami H."/>
            <person name="Hayashi T."/>
            <person name="Sahin N."/>
            <person name="Tani A."/>
        </authorList>
    </citation>
    <scope>NUCLEOTIDE SEQUENCE</scope>
    <source>
        <strain evidence="3">DSM 17168</strain>
    </source>
</reference>
<dbReference type="Proteomes" id="UP001055153">
    <property type="component" value="Unassembled WGS sequence"/>
</dbReference>
<evidence type="ECO:0000313" key="3">
    <source>
        <dbReference type="EMBL" id="GJE00930.1"/>
    </source>
</evidence>
<gene>
    <name evidence="3" type="primary">araB</name>
    <name evidence="3" type="ORF">GMJLKIPL_2858</name>
</gene>
<evidence type="ECO:0000256" key="1">
    <source>
        <dbReference type="ARBA" id="ARBA00008853"/>
    </source>
</evidence>
<dbReference type="EMBL" id="BPQQ01000031">
    <property type="protein sequence ID" value="GJE00930.1"/>
    <property type="molecule type" value="Genomic_DNA"/>
</dbReference>
<dbReference type="PANTHER" id="PTHR10907">
    <property type="entry name" value="REGUCALCIN"/>
    <property type="match status" value="1"/>
</dbReference>
<keyword evidence="4" id="KW-1185">Reference proteome</keyword>
<comment type="caution">
    <text evidence="3">The sequence shown here is derived from an EMBL/GenBank/DDBJ whole genome shotgun (WGS) entry which is preliminary data.</text>
</comment>
<comment type="similarity">
    <text evidence="1">Belongs to the SMP-30/CGR1 family.</text>
</comment>
<dbReference type="InterPro" id="IPR013658">
    <property type="entry name" value="SGL"/>
</dbReference>